<comment type="caution">
    <text evidence="1">The sequence shown here is derived from an EMBL/GenBank/DDBJ whole genome shotgun (WGS) entry which is preliminary data.</text>
</comment>
<dbReference type="Proteomes" id="UP000019678">
    <property type="component" value="Unassembled WGS sequence"/>
</dbReference>
<keyword evidence="2" id="KW-1185">Reference proteome</keyword>
<protein>
    <recommendedName>
        <fullName evidence="3">BPSL0067 family protein</fullName>
    </recommendedName>
</protein>
<organism evidence="1 2">
    <name type="scientific">Chondromyces apiculatus DSM 436</name>
    <dbReference type="NCBI Taxonomy" id="1192034"/>
    <lineage>
        <taxon>Bacteria</taxon>
        <taxon>Pseudomonadati</taxon>
        <taxon>Myxococcota</taxon>
        <taxon>Polyangia</taxon>
        <taxon>Polyangiales</taxon>
        <taxon>Polyangiaceae</taxon>
        <taxon>Chondromyces</taxon>
    </lineage>
</organism>
<dbReference type="EMBL" id="ASRX01000018">
    <property type="protein sequence ID" value="EYF06150.1"/>
    <property type="molecule type" value="Genomic_DNA"/>
</dbReference>
<evidence type="ECO:0008006" key="3">
    <source>
        <dbReference type="Google" id="ProtNLM"/>
    </source>
</evidence>
<evidence type="ECO:0000313" key="2">
    <source>
        <dbReference type="Proteomes" id="UP000019678"/>
    </source>
</evidence>
<reference evidence="1 2" key="1">
    <citation type="submission" date="2013-05" db="EMBL/GenBank/DDBJ databases">
        <title>Genome assembly of Chondromyces apiculatus DSM 436.</title>
        <authorList>
            <person name="Sharma G."/>
            <person name="Khatri I."/>
            <person name="Kaur C."/>
            <person name="Mayilraj S."/>
            <person name="Subramanian S."/>
        </authorList>
    </citation>
    <scope>NUCLEOTIDE SEQUENCE [LARGE SCALE GENOMIC DNA]</scope>
    <source>
        <strain evidence="1 2">DSM 436</strain>
    </source>
</reference>
<name>A0A017TBF1_9BACT</name>
<gene>
    <name evidence="1" type="ORF">CAP_2340</name>
</gene>
<dbReference type="AlphaFoldDB" id="A0A017TBF1"/>
<sequence>MSYRIENPESYQGKVVDNGECVRFVQSLARMPQTKNWSPGQYVKTASYIAPGTVIATFVDGHYPKDDHGKHAAVYIRHDDFGIDVWDQSAGHPVARRTIRYKEGDQYRSNDGDTFYVVE</sequence>
<dbReference type="NCBIfam" id="NF033857">
    <property type="entry name" value="BPSL0067_fam"/>
    <property type="match status" value="1"/>
</dbReference>
<dbReference type="RefSeq" id="WP_044240777.1">
    <property type="nucleotide sequence ID" value="NZ_ASRX01000018.1"/>
</dbReference>
<proteinExistence type="predicted"/>
<dbReference type="InterPro" id="IPR047746">
    <property type="entry name" value="Dae2/Tae2-like"/>
</dbReference>
<dbReference type="OrthoDB" id="1551241at2"/>
<evidence type="ECO:0000313" key="1">
    <source>
        <dbReference type="EMBL" id="EYF06150.1"/>
    </source>
</evidence>
<dbReference type="eggNOG" id="ENOG503329I">
    <property type="taxonomic scope" value="Bacteria"/>
</dbReference>
<accession>A0A017TBF1</accession>